<feature type="region of interest" description="Disordered" evidence="2">
    <location>
        <begin position="182"/>
        <end position="205"/>
    </location>
</feature>
<name>A0A068WTK4_ECHGR</name>
<reference evidence="5" key="3">
    <citation type="submission" date="2020-10" db="UniProtKB">
        <authorList>
            <consortium name="WormBaseParasite"/>
        </authorList>
    </citation>
    <scope>IDENTIFICATION</scope>
</reference>
<feature type="region of interest" description="Disordered" evidence="2">
    <location>
        <begin position="533"/>
        <end position="574"/>
    </location>
</feature>
<dbReference type="WBParaSite" id="EgrG_000718800">
    <property type="protein sequence ID" value="EgrG_000718800"/>
    <property type="gene ID" value="EgrG_000718800"/>
</dbReference>
<feature type="region of interest" description="Disordered" evidence="2">
    <location>
        <begin position="634"/>
        <end position="699"/>
    </location>
</feature>
<feature type="compositionally biased region" description="Polar residues" evidence="2">
    <location>
        <begin position="685"/>
        <end position="695"/>
    </location>
</feature>
<feature type="region of interest" description="Disordered" evidence="2">
    <location>
        <begin position="455"/>
        <end position="479"/>
    </location>
</feature>
<dbReference type="AlphaFoldDB" id="A0A068WTK4"/>
<feature type="region of interest" description="Disordered" evidence="2">
    <location>
        <begin position="705"/>
        <end position="724"/>
    </location>
</feature>
<sequence length="808" mass="88886">MQRNARGDFCAATAEGGGTHPTAFSKVYSTPVNPVRLNPTTFLAAPQQGIINSSSGSFVKFTSSPLTKSNGAVRRSSIKQMRYDALRPTQLETSWHSRSFSEHSYLNPSFRPQVSFNDSPTIIPTSLSTLSIQQSDYQWTPSGYVKEVQSEPLKRRASQSHALPHVSSVYTTAGNMISAMAQLQSKGPRSPTKRMSFSRRSSDDDSSGITFQMFVNGVKQSGLMSNSDAIKRRLLEDYELNRQKEVEFNEASLTSTGPPYPTLPYFEELTSLQSQRGIATNTLDRHRSLRKHSQIGTVYIPSQPVDSSMTRSEYNDRIMDYRGNSTVASRVVTGGRGGGGFNDYSSGGSISAVTSPTISRGLIKPTEHASPNSVIEELQSRFQNSTRSKEKRPILKNAPVNADYVTPVYQRRIATAGIATTTLASRPHHQSELVLPTTTAASFEQPLRSINMASTVRLDPDPNGTLRATEGSDYRGGPSFRRLQTLYGTNINQKRFPSDNALDMTYLEGKPQQPSPLRPRFFVSGRKAGTVKIQVRSRSEQASPTNGPPSSPRQAFRVASAGGGGGLRGGSGVTFDDRIRSKQVILPQAAPIPSQASSRRPNTSSSVDGPQTEDDENLVLPSVREIIRQVEEMTLKNSSAHNSTTSLSRHPYYSYQQSASPGSSQHMSRSIARPMNAEQYGGAANRSQSASSILTNGGGLPKLMNHDGGYHGSGSNPDDFYANSFSQGYATTRRGDLDSDGRRNATNSAFHIPRKGEQITNLPQDYQKLLEAFLEQRRQIQRLRKEIMDKDRLIASLEKDIHMYEPWR</sequence>
<protein>
    <submittedName>
        <fullName evidence="5">SH2 domain-containing protein</fullName>
    </submittedName>
</protein>
<feature type="compositionally biased region" description="Polar residues" evidence="2">
    <location>
        <begin position="594"/>
        <end position="609"/>
    </location>
</feature>
<keyword evidence="1" id="KW-0175">Coiled coil</keyword>
<evidence type="ECO:0000313" key="5">
    <source>
        <dbReference type="WBParaSite" id="EgrG_000718800"/>
    </source>
</evidence>
<evidence type="ECO:0000313" key="4">
    <source>
        <dbReference type="Proteomes" id="UP000492820"/>
    </source>
</evidence>
<dbReference type="OrthoDB" id="6261120at2759"/>
<feature type="compositionally biased region" description="Polar residues" evidence="2">
    <location>
        <begin position="635"/>
        <end position="668"/>
    </location>
</feature>
<accession>A0A068WTK4</accession>
<evidence type="ECO:0000256" key="1">
    <source>
        <dbReference type="SAM" id="Coils"/>
    </source>
</evidence>
<organism evidence="3">
    <name type="scientific">Echinococcus granulosus</name>
    <name type="common">Hydatid tapeworm</name>
    <dbReference type="NCBI Taxonomy" id="6210"/>
    <lineage>
        <taxon>Eukaryota</taxon>
        <taxon>Metazoa</taxon>
        <taxon>Spiralia</taxon>
        <taxon>Lophotrochozoa</taxon>
        <taxon>Platyhelminthes</taxon>
        <taxon>Cestoda</taxon>
        <taxon>Eucestoda</taxon>
        <taxon>Cyclophyllidea</taxon>
        <taxon>Taeniidae</taxon>
        <taxon>Echinococcus</taxon>
        <taxon>Echinococcus granulosus group</taxon>
    </lineage>
</organism>
<proteinExistence type="predicted"/>
<dbReference type="EMBL" id="LK028591">
    <property type="protein sequence ID" value="CDS23497.1"/>
    <property type="molecule type" value="Genomic_DNA"/>
</dbReference>
<dbReference type="Proteomes" id="UP000492820">
    <property type="component" value="Unassembled WGS sequence"/>
</dbReference>
<evidence type="ECO:0000313" key="3">
    <source>
        <dbReference type="EMBL" id="CDS23497.1"/>
    </source>
</evidence>
<reference evidence="3" key="2">
    <citation type="submission" date="2014-06" db="EMBL/GenBank/DDBJ databases">
        <authorList>
            <person name="Aslett M."/>
        </authorList>
    </citation>
    <scope>NUCLEOTIDE SEQUENCE</scope>
</reference>
<feature type="compositionally biased region" description="Gly residues" evidence="2">
    <location>
        <begin position="561"/>
        <end position="572"/>
    </location>
</feature>
<feature type="coiled-coil region" evidence="1">
    <location>
        <begin position="766"/>
        <end position="800"/>
    </location>
</feature>
<evidence type="ECO:0000256" key="2">
    <source>
        <dbReference type="SAM" id="MobiDB-lite"/>
    </source>
</evidence>
<reference evidence="3 4" key="1">
    <citation type="journal article" date="2013" name="Nature">
        <title>The genomes of four tapeworm species reveal adaptations to parasitism.</title>
        <authorList>
            <person name="Tsai I.J."/>
            <person name="Zarowiecki M."/>
            <person name="Holroyd N."/>
            <person name="Garciarrubio A."/>
            <person name="Sanchez-Flores A."/>
            <person name="Brooks K.L."/>
            <person name="Tracey A."/>
            <person name="Bobes R.J."/>
            <person name="Fragoso G."/>
            <person name="Sciutto E."/>
            <person name="Aslett M."/>
            <person name="Beasley H."/>
            <person name="Bennett H.M."/>
            <person name="Cai J."/>
            <person name="Camicia F."/>
            <person name="Clark R."/>
            <person name="Cucher M."/>
            <person name="De Silva N."/>
            <person name="Day T.A."/>
            <person name="Deplazes P."/>
            <person name="Estrada K."/>
            <person name="Fernandez C."/>
            <person name="Holland P.W."/>
            <person name="Hou J."/>
            <person name="Hu S."/>
            <person name="Huckvale T."/>
            <person name="Hung S.S."/>
            <person name="Kamenetzky L."/>
            <person name="Keane J.A."/>
            <person name="Kiss F."/>
            <person name="Koziol U."/>
            <person name="Lambert O."/>
            <person name="Liu K."/>
            <person name="Luo X."/>
            <person name="Luo Y."/>
            <person name="Macchiaroli N."/>
            <person name="Nichol S."/>
            <person name="Paps J."/>
            <person name="Parkinson J."/>
            <person name="Pouchkina-Stantcheva N."/>
            <person name="Riddiford N."/>
            <person name="Rosenzvit M."/>
            <person name="Salinas G."/>
            <person name="Wasmuth J.D."/>
            <person name="Zamanian M."/>
            <person name="Zheng Y."/>
            <person name="Cai X."/>
            <person name="Soberon X."/>
            <person name="Olson P.D."/>
            <person name="Laclette J.P."/>
            <person name="Brehm K."/>
            <person name="Berriman M."/>
            <person name="Garciarrubio A."/>
            <person name="Bobes R.J."/>
            <person name="Fragoso G."/>
            <person name="Sanchez-Flores A."/>
            <person name="Estrada K."/>
            <person name="Cevallos M.A."/>
            <person name="Morett E."/>
            <person name="Gonzalez V."/>
            <person name="Portillo T."/>
            <person name="Ochoa-Leyva A."/>
            <person name="Jose M.V."/>
            <person name="Sciutto E."/>
            <person name="Landa A."/>
            <person name="Jimenez L."/>
            <person name="Valdes V."/>
            <person name="Carrero J.C."/>
            <person name="Larralde C."/>
            <person name="Morales-Montor J."/>
            <person name="Limon-Lason J."/>
            <person name="Soberon X."/>
            <person name="Laclette J.P."/>
        </authorList>
    </citation>
    <scope>NUCLEOTIDE SEQUENCE [LARGE SCALE GENOMIC DNA]</scope>
</reference>
<feature type="region of interest" description="Disordered" evidence="2">
    <location>
        <begin position="589"/>
        <end position="622"/>
    </location>
</feature>
<gene>
    <name evidence="3" type="ORF">EgrG_000718800</name>
</gene>